<keyword evidence="6" id="KW-1185">Reference proteome</keyword>
<organism evidence="5 6">
    <name type="scientific">Photobacterium halotolerans</name>
    <dbReference type="NCBI Taxonomy" id="265726"/>
    <lineage>
        <taxon>Bacteria</taxon>
        <taxon>Pseudomonadati</taxon>
        <taxon>Pseudomonadota</taxon>
        <taxon>Gammaproteobacteria</taxon>
        <taxon>Vibrionales</taxon>
        <taxon>Vibrionaceae</taxon>
        <taxon>Photobacterium</taxon>
    </lineage>
</organism>
<accession>A0A0F5VCZ3</accession>
<comment type="caution">
    <text evidence="5">The sequence shown here is derived from an EMBL/GenBank/DDBJ whole genome shotgun (WGS) entry which is preliminary data.</text>
</comment>
<dbReference type="InterPro" id="IPR012902">
    <property type="entry name" value="N_methyl_site"/>
</dbReference>
<dbReference type="Gene3D" id="3.30.700.10">
    <property type="entry name" value="Glycoprotein, Type 4 Pilin"/>
    <property type="match status" value="1"/>
</dbReference>
<dbReference type="Pfam" id="PF07963">
    <property type="entry name" value="N_methyl"/>
    <property type="match status" value="1"/>
</dbReference>
<sequence length="163" mass="17158">MTRHSGFTLIELMIVVAIISILAAFAMPAYQGYTQRAHATEMLQASSAMKTAVSLCLITGLTSGTTQLIDCQSGSNGVPAKQLFSKSNGDSFEIYSTVTASLSGITPAITDGTAIVARIPEGQRKGSLPANTVIRLQPQSDAHGIVWRTHCSGDIPSQFCPGQ</sequence>
<reference evidence="5 6" key="1">
    <citation type="submission" date="2014-12" db="EMBL/GenBank/DDBJ databases">
        <title>Mercury Reductase activity and rhizosphere competence traits in the genome of root associated Photobacterium halotolerans MELD1.</title>
        <authorList>
            <person name="Mathew D.C."/>
            <person name="Huang C.-C."/>
        </authorList>
    </citation>
    <scope>NUCLEOTIDE SEQUENCE [LARGE SCALE GENOMIC DNA]</scope>
    <source>
        <strain evidence="5 6">MELD1</strain>
    </source>
</reference>
<evidence type="ECO:0000256" key="1">
    <source>
        <dbReference type="ARBA" id="ARBA00005233"/>
    </source>
</evidence>
<dbReference type="GO" id="GO:0009289">
    <property type="term" value="C:pilus"/>
    <property type="evidence" value="ECO:0007669"/>
    <property type="project" value="InterPro"/>
</dbReference>
<dbReference type="AlphaFoldDB" id="A0A0F5VCZ3"/>
<evidence type="ECO:0000256" key="2">
    <source>
        <dbReference type="ARBA" id="ARBA00022481"/>
    </source>
</evidence>
<keyword evidence="4" id="KW-0472">Membrane</keyword>
<gene>
    <name evidence="5" type="ORF">KY46_10265</name>
</gene>
<keyword evidence="4" id="KW-0812">Transmembrane</keyword>
<name>A0A0F5VCZ3_9GAMM</name>
<dbReference type="SUPFAM" id="SSF54523">
    <property type="entry name" value="Pili subunits"/>
    <property type="match status" value="1"/>
</dbReference>
<keyword evidence="2" id="KW-0488">Methylation</keyword>
<evidence type="ECO:0000313" key="5">
    <source>
        <dbReference type="EMBL" id="KKC99993.1"/>
    </source>
</evidence>
<evidence type="ECO:0000256" key="3">
    <source>
        <dbReference type="RuleBase" id="RU000389"/>
    </source>
</evidence>
<dbReference type="PANTHER" id="PTHR30093:SF34">
    <property type="entry name" value="PREPILIN PEPTIDASE-DEPENDENT PROTEIN D"/>
    <property type="match status" value="1"/>
</dbReference>
<dbReference type="EMBL" id="JWYV01000007">
    <property type="protein sequence ID" value="KKC99993.1"/>
    <property type="molecule type" value="Genomic_DNA"/>
</dbReference>
<proteinExistence type="inferred from homology"/>
<dbReference type="RefSeq" id="WP_046220638.1">
    <property type="nucleotide sequence ID" value="NZ_JWYV01000007.1"/>
</dbReference>
<dbReference type="Pfam" id="PF00114">
    <property type="entry name" value="Pilin"/>
    <property type="match status" value="1"/>
</dbReference>
<feature type="transmembrane region" description="Helical" evidence="4">
    <location>
        <begin position="6"/>
        <end position="26"/>
    </location>
</feature>
<dbReference type="InterPro" id="IPR001082">
    <property type="entry name" value="Pilin"/>
</dbReference>
<dbReference type="GO" id="GO:0007155">
    <property type="term" value="P:cell adhesion"/>
    <property type="evidence" value="ECO:0007669"/>
    <property type="project" value="InterPro"/>
</dbReference>
<dbReference type="PANTHER" id="PTHR30093">
    <property type="entry name" value="GENERAL SECRETION PATHWAY PROTEIN G"/>
    <property type="match status" value="1"/>
</dbReference>
<evidence type="ECO:0000313" key="6">
    <source>
        <dbReference type="Proteomes" id="UP000033633"/>
    </source>
</evidence>
<dbReference type="InterPro" id="IPR045584">
    <property type="entry name" value="Pilin-like"/>
</dbReference>
<dbReference type="STRING" id="265726.KY46_10265"/>
<protein>
    <submittedName>
        <fullName evidence="5">Fimbrial protein</fullName>
    </submittedName>
</protein>
<keyword evidence="4" id="KW-1133">Transmembrane helix</keyword>
<dbReference type="OrthoDB" id="5918848at2"/>
<evidence type="ECO:0000256" key="4">
    <source>
        <dbReference type="SAM" id="Phobius"/>
    </source>
</evidence>
<dbReference type="NCBIfam" id="TIGR02532">
    <property type="entry name" value="IV_pilin_GFxxxE"/>
    <property type="match status" value="1"/>
</dbReference>
<dbReference type="Proteomes" id="UP000033633">
    <property type="component" value="Unassembled WGS sequence"/>
</dbReference>
<keyword evidence="3" id="KW-0281">Fimbrium</keyword>
<dbReference type="PATRIC" id="fig|265726.11.peg.4203"/>
<dbReference type="PROSITE" id="PS00409">
    <property type="entry name" value="PROKAR_NTER_METHYL"/>
    <property type="match status" value="1"/>
</dbReference>
<comment type="similarity">
    <text evidence="1 3">Belongs to the N-Me-Phe pilin family.</text>
</comment>